<keyword evidence="5" id="KW-0067">ATP-binding</keyword>
<evidence type="ECO:0000256" key="2">
    <source>
        <dbReference type="ARBA" id="ARBA00022679"/>
    </source>
</evidence>
<keyword evidence="4" id="KW-0418">Kinase</keyword>
<dbReference type="Proteomes" id="UP001381693">
    <property type="component" value="Unassembled WGS sequence"/>
</dbReference>
<evidence type="ECO:0000313" key="8">
    <source>
        <dbReference type="EMBL" id="KAK7084958.1"/>
    </source>
</evidence>
<sequence length="284" mass="31372">MGLPLLDWIFTQEETTESDCALLLVQVIEALLYLHSRHITYLDLKPENILIDILRTSQKGDLLTEEKIVKQPAIRLIDLGNARHLELPTENPKENQNNTSKCNDQTIANVKSNNNDATAQTDVGKLRVPSKYPPLILGSPEFTAPEVLERKVVGVLADNWSLGVLIYVLVSGKSPFLDISVEATSRNIISGDIRYPVEHFSSVTQEACDLTQALLLQNPQERLPLQDVLTHPWFHMVECESILPLHSLADFSCRRAKLSSSTQELPSAASSIGSAVSSPAGTQE</sequence>
<dbReference type="SMART" id="SM00220">
    <property type="entry name" value="S_TKc"/>
    <property type="match status" value="1"/>
</dbReference>
<reference evidence="8 9" key="1">
    <citation type="submission" date="2023-11" db="EMBL/GenBank/DDBJ databases">
        <title>Halocaridina rubra genome assembly.</title>
        <authorList>
            <person name="Smith C."/>
        </authorList>
    </citation>
    <scope>NUCLEOTIDE SEQUENCE [LARGE SCALE GENOMIC DNA]</scope>
    <source>
        <strain evidence="8">EP-1</strain>
        <tissue evidence="8">Whole</tissue>
    </source>
</reference>
<evidence type="ECO:0000259" key="7">
    <source>
        <dbReference type="PROSITE" id="PS50011"/>
    </source>
</evidence>
<keyword evidence="1" id="KW-0723">Serine/threonine-protein kinase</keyword>
<dbReference type="PANTHER" id="PTHR24342">
    <property type="entry name" value="SERINE/THREONINE-PROTEIN KINASE 17"/>
    <property type="match status" value="1"/>
</dbReference>
<feature type="region of interest" description="Disordered" evidence="6">
    <location>
        <begin position="264"/>
        <end position="284"/>
    </location>
</feature>
<dbReference type="PROSITE" id="PS50011">
    <property type="entry name" value="PROTEIN_KINASE_DOM"/>
    <property type="match status" value="1"/>
</dbReference>
<keyword evidence="9" id="KW-1185">Reference proteome</keyword>
<name>A0AAN8XSL4_HALRR</name>
<feature type="compositionally biased region" description="Low complexity" evidence="6">
    <location>
        <begin position="266"/>
        <end position="284"/>
    </location>
</feature>
<dbReference type="AlphaFoldDB" id="A0AAN8XSL4"/>
<protein>
    <recommendedName>
        <fullName evidence="7">Protein kinase domain-containing protein</fullName>
    </recommendedName>
</protein>
<dbReference type="Gene3D" id="1.10.510.10">
    <property type="entry name" value="Transferase(Phosphotransferase) domain 1"/>
    <property type="match status" value="1"/>
</dbReference>
<dbReference type="EMBL" id="JAXCGZ010001935">
    <property type="protein sequence ID" value="KAK7084958.1"/>
    <property type="molecule type" value="Genomic_DNA"/>
</dbReference>
<dbReference type="InterPro" id="IPR008271">
    <property type="entry name" value="Ser/Thr_kinase_AS"/>
</dbReference>
<dbReference type="SUPFAM" id="SSF56112">
    <property type="entry name" value="Protein kinase-like (PK-like)"/>
    <property type="match status" value="1"/>
</dbReference>
<evidence type="ECO:0000313" key="9">
    <source>
        <dbReference type="Proteomes" id="UP001381693"/>
    </source>
</evidence>
<feature type="domain" description="Protein kinase" evidence="7">
    <location>
        <begin position="1"/>
        <end position="234"/>
    </location>
</feature>
<dbReference type="PANTHER" id="PTHR24342:SF21">
    <property type="entry name" value="TRIO RHO GUANINE NUCLEOTIDE EXCHANGE FACTOR"/>
    <property type="match status" value="1"/>
</dbReference>
<evidence type="ECO:0000256" key="6">
    <source>
        <dbReference type="SAM" id="MobiDB-lite"/>
    </source>
</evidence>
<gene>
    <name evidence="8" type="primary">stk17a</name>
    <name evidence="8" type="ORF">SK128_027776</name>
</gene>
<organism evidence="8 9">
    <name type="scientific">Halocaridina rubra</name>
    <name type="common">Hawaiian red shrimp</name>
    <dbReference type="NCBI Taxonomy" id="373956"/>
    <lineage>
        <taxon>Eukaryota</taxon>
        <taxon>Metazoa</taxon>
        <taxon>Ecdysozoa</taxon>
        <taxon>Arthropoda</taxon>
        <taxon>Crustacea</taxon>
        <taxon>Multicrustacea</taxon>
        <taxon>Malacostraca</taxon>
        <taxon>Eumalacostraca</taxon>
        <taxon>Eucarida</taxon>
        <taxon>Decapoda</taxon>
        <taxon>Pleocyemata</taxon>
        <taxon>Caridea</taxon>
        <taxon>Atyoidea</taxon>
        <taxon>Atyidae</taxon>
        <taxon>Halocaridina</taxon>
    </lineage>
</organism>
<evidence type="ECO:0000256" key="3">
    <source>
        <dbReference type="ARBA" id="ARBA00022741"/>
    </source>
</evidence>
<dbReference type="GO" id="GO:0005524">
    <property type="term" value="F:ATP binding"/>
    <property type="evidence" value="ECO:0007669"/>
    <property type="project" value="UniProtKB-KW"/>
</dbReference>
<comment type="caution">
    <text evidence="8">The sequence shown here is derived from an EMBL/GenBank/DDBJ whole genome shotgun (WGS) entry which is preliminary data.</text>
</comment>
<dbReference type="GO" id="GO:0005634">
    <property type="term" value="C:nucleus"/>
    <property type="evidence" value="ECO:0007669"/>
    <property type="project" value="TreeGrafter"/>
</dbReference>
<evidence type="ECO:0000256" key="4">
    <source>
        <dbReference type="ARBA" id="ARBA00022777"/>
    </source>
</evidence>
<dbReference type="GO" id="GO:0035556">
    <property type="term" value="P:intracellular signal transduction"/>
    <property type="evidence" value="ECO:0007669"/>
    <property type="project" value="TreeGrafter"/>
</dbReference>
<dbReference type="GO" id="GO:0043065">
    <property type="term" value="P:positive regulation of apoptotic process"/>
    <property type="evidence" value="ECO:0007669"/>
    <property type="project" value="TreeGrafter"/>
</dbReference>
<keyword evidence="2 8" id="KW-0808">Transferase</keyword>
<evidence type="ECO:0000256" key="5">
    <source>
        <dbReference type="ARBA" id="ARBA00022840"/>
    </source>
</evidence>
<dbReference type="PROSITE" id="PS00108">
    <property type="entry name" value="PROTEIN_KINASE_ST"/>
    <property type="match status" value="1"/>
</dbReference>
<dbReference type="Pfam" id="PF00069">
    <property type="entry name" value="Pkinase"/>
    <property type="match status" value="1"/>
</dbReference>
<dbReference type="InterPro" id="IPR011009">
    <property type="entry name" value="Kinase-like_dom_sf"/>
</dbReference>
<dbReference type="InterPro" id="IPR000719">
    <property type="entry name" value="Prot_kinase_dom"/>
</dbReference>
<accession>A0AAN8XSL4</accession>
<dbReference type="GO" id="GO:0004674">
    <property type="term" value="F:protein serine/threonine kinase activity"/>
    <property type="evidence" value="ECO:0007669"/>
    <property type="project" value="UniProtKB-KW"/>
</dbReference>
<proteinExistence type="predicted"/>
<evidence type="ECO:0000256" key="1">
    <source>
        <dbReference type="ARBA" id="ARBA00022527"/>
    </source>
</evidence>
<keyword evidence="3" id="KW-0547">Nucleotide-binding</keyword>